<dbReference type="Proteomes" id="UP000807504">
    <property type="component" value="Unassembled WGS sequence"/>
</dbReference>
<protein>
    <submittedName>
        <fullName evidence="2">Uncharacterized protein</fullName>
    </submittedName>
</protein>
<keyword evidence="3" id="KW-1185">Reference proteome</keyword>
<feature type="compositionally biased region" description="Basic and acidic residues" evidence="1">
    <location>
        <begin position="7"/>
        <end position="23"/>
    </location>
</feature>
<evidence type="ECO:0000313" key="2">
    <source>
        <dbReference type="EMBL" id="KAF8787002.1"/>
    </source>
</evidence>
<evidence type="ECO:0000256" key="1">
    <source>
        <dbReference type="SAM" id="MobiDB-lite"/>
    </source>
</evidence>
<reference evidence="2" key="1">
    <citation type="journal article" date="2020" name="bioRxiv">
        <title>Chromosome-level reference genome of the European wasp spider Argiope bruennichi: a resource for studies on range expansion and evolutionary adaptation.</title>
        <authorList>
            <person name="Sheffer M.M."/>
            <person name="Hoppe A."/>
            <person name="Krehenwinkel H."/>
            <person name="Uhl G."/>
            <person name="Kuss A.W."/>
            <person name="Jensen L."/>
            <person name="Jensen C."/>
            <person name="Gillespie R.G."/>
            <person name="Hoff K.J."/>
            <person name="Prost S."/>
        </authorList>
    </citation>
    <scope>NUCLEOTIDE SEQUENCE</scope>
</reference>
<comment type="caution">
    <text evidence="2">The sequence shown here is derived from an EMBL/GenBank/DDBJ whole genome shotgun (WGS) entry which is preliminary data.</text>
</comment>
<reference evidence="2" key="2">
    <citation type="submission" date="2020-06" db="EMBL/GenBank/DDBJ databases">
        <authorList>
            <person name="Sheffer M."/>
        </authorList>
    </citation>
    <scope>NUCLEOTIDE SEQUENCE</scope>
</reference>
<organism evidence="2 3">
    <name type="scientific">Argiope bruennichi</name>
    <name type="common">Wasp spider</name>
    <name type="synonym">Aranea bruennichi</name>
    <dbReference type="NCBI Taxonomy" id="94029"/>
    <lineage>
        <taxon>Eukaryota</taxon>
        <taxon>Metazoa</taxon>
        <taxon>Ecdysozoa</taxon>
        <taxon>Arthropoda</taxon>
        <taxon>Chelicerata</taxon>
        <taxon>Arachnida</taxon>
        <taxon>Araneae</taxon>
        <taxon>Araneomorphae</taxon>
        <taxon>Entelegynae</taxon>
        <taxon>Araneoidea</taxon>
        <taxon>Araneidae</taxon>
        <taxon>Argiope</taxon>
    </lineage>
</organism>
<dbReference type="AlphaFoldDB" id="A0A8T0F9E9"/>
<evidence type="ECO:0000313" key="3">
    <source>
        <dbReference type="Proteomes" id="UP000807504"/>
    </source>
</evidence>
<name>A0A8T0F9E9_ARGBR</name>
<accession>A0A8T0F9E9</accession>
<feature type="region of interest" description="Disordered" evidence="1">
    <location>
        <begin position="1"/>
        <end position="25"/>
    </location>
</feature>
<sequence>MSSVKNVSKDAKITKGSNDKGLSHCETVTHNNRQIQYYKGKFKTETQPNEQSHYLCLSNTNSASSTASTLLNTSCSTENRNGDTRNVLLKIQPLTVYKHEKQMDGINMVLQCFTKQNLAVSSANCFPIEDNNKWKSMEYNEFFQIKPENMEVEQIKTETYSDETKTETQMVPCSPLSCMDFNDLFEGNEVDEFDVEKTLQQNDPYLSSTMSDSWLEGNEENSYLDFKDFYTFEYLLSSDDGLCQTAAFYDASRRNKREVPIKVLLMPIKLTIFNSQMCRVIVTETVPWELK</sequence>
<gene>
    <name evidence="2" type="ORF">HNY73_008641</name>
</gene>
<dbReference type="EMBL" id="JABXBU010000015">
    <property type="protein sequence ID" value="KAF8787002.1"/>
    <property type="molecule type" value="Genomic_DNA"/>
</dbReference>
<proteinExistence type="predicted"/>